<evidence type="ECO:0000256" key="3">
    <source>
        <dbReference type="ARBA" id="ARBA00022490"/>
    </source>
</evidence>
<evidence type="ECO:0000313" key="5">
    <source>
        <dbReference type="Proteomes" id="UP001515500"/>
    </source>
</evidence>
<comment type="subcellular location">
    <subcellularLocation>
        <location evidence="2">Cytoplasm</location>
    </subcellularLocation>
    <subcellularLocation>
        <location evidence="1">Nucleus</location>
    </subcellularLocation>
</comment>
<accession>A0AB40BQG3</accession>
<gene>
    <name evidence="6" type="primary">LOC120265800</name>
</gene>
<keyword evidence="3" id="KW-0963">Cytoplasm</keyword>
<dbReference type="GO" id="GO:0005737">
    <property type="term" value="C:cytoplasm"/>
    <property type="evidence" value="ECO:0007669"/>
    <property type="project" value="UniProtKB-SubCell"/>
</dbReference>
<dbReference type="AlphaFoldDB" id="A0AB40BQG3"/>
<dbReference type="InterPro" id="IPR044159">
    <property type="entry name" value="IQM"/>
</dbReference>
<organism evidence="5 6">
    <name type="scientific">Dioscorea cayennensis subsp. rotundata</name>
    <name type="common">White Guinea yam</name>
    <name type="synonym">Dioscorea rotundata</name>
    <dbReference type="NCBI Taxonomy" id="55577"/>
    <lineage>
        <taxon>Eukaryota</taxon>
        <taxon>Viridiplantae</taxon>
        <taxon>Streptophyta</taxon>
        <taxon>Embryophyta</taxon>
        <taxon>Tracheophyta</taxon>
        <taxon>Spermatophyta</taxon>
        <taxon>Magnoliopsida</taxon>
        <taxon>Liliopsida</taxon>
        <taxon>Dioscoreales</taxon>
        <taxon>Dioscoreaceae</taxon>
        <taxon>Dioscorea</taxon>
    </lineage>
</organism>
<reference evidence="6" key="1">
    <citation type="submission" date="2025-08" db="UniProtKB">
        <authorList>
            <consortium name="RefSeq"/>
        </authorList>
    </citation>
    <scope>IDENTIFICATION</scope>
</reference>
<evidence type="ECO:0000313" key="6">
    <source>
        <dbReference type="RefSeq" id="XP_039129701.1"/>
    </source>
</evidence>
<dbReference type="RefSeq" id="XP_039129701.1">
    <property type="nucleotide sequence ID" value="XM_039273767.1"/>
</dbReference>
<protein>
    <submittedName>
        <fullName evidence="6">IQ domain-containing protein IQM2-like isoform X1</fullName>
    </submittedName>
</protein>
<dbReference type="Proteomes" id="UP001515500">
    <property type="component" value="Chromosome 7"/>
</dbReference>
<dbReference type="PANTHER" id="PTHR31250:SF11">
    <property type="entry name" value="FAMILY PROTEIN, PUTATIVE, EXPRESSED-RELATED"/>
    <property type="match status" value="1"/>
</dbReference>
<name>A0AB40BQG3_DIOCR</name>
<keyword evidence="5" id="KW-1185">Reference proteome</keyword>
<evidence type="ECO:0000256" key="4">
    <source>
        <dbReference type="ARBA" id="ARBA00023242"/>
    </source>
</evidence>
<proteinExistence type="predicted"/>
<sequence>MARIFTLVRLFKNRKKFRVRKKFTLMKWSILLEMIWMKVCIGKKTKTAPFLWRALGTKAAKVGKGLSNDTEALKLELQHWLEAIDHSHRYGHNLNYYYEKWHKCQSRQPFFYWLDIGEGRMINLEEDCPRSKLQKQIIKYLGQKERQVFEVMFEDGRLLYKLSKRLVDTTMSPEDTKWIFVLSTKRTLYVGQKKKGVFQHSSFLSGAAILAAGSLVVEKGILKTICRNSGHYRPTDETMLVFKSFLQRNNIDITHVKVCPLEDDKEIPKRMALMEDLEVTP</sequence>
<dbReference type="GeneID" id="120265800"/>
<evidence type="ECO:0000256" key="1">
    <source>
        <dbReference type="ARBA" id="ARBA00004123"/>
    </source>
</evidence>
<evidence type="ECO:0000256" key="2">
    <source>
        <dbReference type="ARBA" id="ARBA00004496"/>
    </source>
</evidence>
<keyword evidence="4" id="KW-0539">Nucleus</keyword>
<dbReference type="GO" id="GO:0005634">
    <property type="term" value="C:nucleus"/>
    <property type="evidence" value="ECO:0007669"/>
    <property type="project" value="UniProtKB-SubCell"/>
</dbReference>
<dbReference type="PANTHER" id="PTHR31250">
    <property type="entry name" value="IQ DOMAIN-CONTAINING PROTEIN IQM3"/>
    <property type="match status" value="1"/>
</dbReference>